<proteinExistence type="predicted"/>
<protein>
    <submittedName>
        <fullName evidence="2">Uncharacterized protein</fullName>
    </submittedName>
</protein>
<reference evidence="2 3" key="1">
    <citation type="journal article" date="2019" name="Philos. Trans. R. Soc. Lond., B, Biol. Sci.">
        <title>Ant behaviour and brain gene expression of defending hosts depend on the ecological success of the intruding social parasite.</title>
        <authorList>
            <person name="Kaur R."/>
            <person name="Stoldt M."/>
            <person name="Jongepier E."/>
            <person name="Feldmeyer B."/>
            <person name="Menzel F."/>
            <person name="Bornberg-Bauer E."/>
            <person name="Foitzik S."/>
        </authorList>
    </citation>
    <scope>NUCLEOTIDE SEQUENCE [LARGE SCALE GENOMIC DNA]</scope>
    <source>
        <tissue evidence="2">Whole body</tissue>
    </source>
</reference>
<dbReference type="Proteomes" id="UP000310200">
    <property type="component" value="Unassembled WGS sequence"/>
</dbReference>
<dbReference type="AlphaFoldDB" id="A0A4S2JBG2"/>
<accession>A0A4S2JBG2</accession>
<evidence type="ECO:0000313" key="2">
    <source>
        <dbReference type="EMBL" id="TGZ31969.1"/>
    </source>
</evidence>
<feature type="compositionally biased region" description="Basic and acidic residues" evidence="1">
    <location>
        <begin position="293"/>
        <end position="305"/>
    </location>
</feature>
<comment type="caution">
    <text evidence="2">The sequence shown here is derived from an EMBL/GenBank/DDBJ whole genome shotgun (WGS) entry which is preliminary data.</text>
</comment>
<gene>
    <name evidence="2" type="ORF">DBV15_05701</name>
</gene>
<organism evidence="2 3">
    <name type="scientific">Temnothorax longispinosus</name>
    <dbReference type="NCBI Taxonomy" id="300112"/>
    <lineage>
        <taxon>Eukaryota</taxon>
        <taxon>Metazoa</taxon>
        <taxon>Ecdysozoa</taxon>
        <taxon>Arthropoda</taxon>
        <taxon>Hexapoda</taxon>
        <taxon>Insecta</taxon>
        <taxon>Pterygota</taxon>
        <taxon>Neoptera</taxon>
        <taxon>Endopterygota</taxon>
        <taxon>Hymenoptera</taxon>
        <taxon>Apocrita</taxon>
        <taxon>Aculeata</taxon>
        <taxon>Formicoidea</taxon>
        <taxon>Formicidae</taxon>
        <taxon>Myrmicinae</taxon>
        <taxon>Temnothorax</taxon>
    </lineage>
</organism>
<feature type="region of interest" description="Disordered" evidence="1">
    <location>
        <begin position="260"/>
        <end position="356"/>
    </location>
</feature>
<sequence length="421" mass="47586">MANPLMRIHMCSLMFFRDKNELRHSTAETAARRVRVKEKPRLALVSPLAKRLGFVRRLRPFVYTLLRQCKSRSPTRTAVKQSALAGKRAVRDPEGRRRATPFTPPPSKVRCGYIPGVCILHLDIHLDPLVGTRVCVCTRARMYTDTPGYISIIAVLLNNVKTRVWRSGQLEELMIHNDRGGEERRVLNFEDRDCRISSQIETQDSKELLSRVMRSRQLRVQKNTAKSFGASSNSDMRPRRRCRPCIKDHRQILVVPARGATRGVGKQSGCKAQPLFVSPQRELRAGMTPANRAELRGESEREGRKGARVPSSLSREENKGEKEDEGEERDANEEGVKPARASGRSMASSHSSVFTVRGHPRARATFGFSTSYLARVADAGSLRINRIINDRSRTPRAATHPRDLTRLDDSTQRFEICGARR</sequence>
<evidence type="ECO:0000256" key="1">
    <source>
        <dbReference type="SAM" id="MobiDB-lite"/>
    </source>
</evidence>
<feature type="region of interest" description="Disordered" evidence="1">
    <location>
        <begin position="77"/>
        <end position="104"/>
    </location>
</feature>
<dbReference type="EMBL" id="QBLH01003978">
    <property type="protein sequence ID" value="TGZ31969.1"/>
    <property type="molecule type" value="Genomic_DNA"/>
</dbReference>
<keyword evidence="3" id="KW-1185">Reference proteome</keyword>
<evidence type="ECO:0000313" key="3">
    <source>
        <dbReference type="Proteomes" id="UP000310200"/>
    </source>
</evidence>
<feature type="compositionally biased region" description="Low complexity" evidence="1">
    <location>
        <begin position="339"/>
        <end position="352"/>
    </location>
</feature>
<name>A0A4S2JBG2_9HYME</name>